<protein>
    <submittedName>
        <fullName evidence="1">Uncharacterized protein</fullName>
    </submittedName>
</protein>
<evidence type="ECO:0000313" key="1">
    <source>
        <dbReference type="EMBL" id="CZT11912.1"/>
    </source>
</evidence>
<dbReference type="EMBL" id="FJUW01000064">
    <property type="protein sequence ID" value="CZT11912.1"/>
    <property type="molecule type" value="Genomic_DNA"/>
</dbReference>
<dbReference type="AlphaFoldDB" id="A0A1E1LN37"/>
<keyword evidence="2" id="KW-1185">Reference proteome</keyword>
<gene>
    <name evidence="1" type="ORF">RCO7_15156</name>
</gene>
<comment type="caution">
    <text evidence="1">The sequence shown here is derived from an EMBL/GenBank/DDBJ whole genome shotgun (WGS) entry which is preliminary data.</text>
</comment>
<evidence type="ECO:0000313" key="2">
    <source>
        <dbReference type="Proteomes" id="UP000178129"/>
    </source>
</evidence>
<dbReference type="Proteomes" id="UP000178129">
    <property type="component" value="Unassembled WGS sequence"/>
</dbReference>
<name>A0A1E1LN37_9HELO</name>
<reference evidence="2" key="1">
    <citation type="submission" date="2016-03" db="EMBL/GenBank/DDBJ databases">
        <authorList>
            <person name="Ploux O."/>
        </authorList>
    </citation>
    <scope>NUCLEOTIDE SEQUENCE [LARGE SCALE GENOMIC DNA]</scope>
    <source>
        <strain evidence="2">UK7</strain>
    </source>
</reference>
<organism evidence="1 2">
    <name type="scientific">Rhynchosporium graminicola</name>
    <dbReference type="NCBI Taxonomy" id="2792576"/>
    <lineage>
        <taxon>Eukaryota</taxon>
        <taxon>Fungi</taxon>
        <taxon>Dikarya</taxon>
        <taxon>Ascomycota</taxon>
        <taxon>Pezizomycotina</taxon>
        <taxon>Leotiomycetes</taxon>
        <taxon>Helotiales</taxon>
        <taxon>Ploettnerulaceae</taxon>
        <taxon>Rhynchosporium</taxon>
    </lineage>
</organism>
<sequence>MTSKTAQRIFVKFRTDQVLADRKKVVVATAACLKVLGRDFDFKRDFLHAQGEIFKANSRCHILIDCDFGDSQPDLGCTELGCYRVAPGAEMRFTLQEELVHRGQIDAVPWGKHS</sequence>
<dbReference type="InParanoid" id="A0A1E1LN37"/>
<accession>A0A1E1LN37</accession>
<proteinExistence type="predicted"/>